<gene>
    <name evidence="1" type="ORF">OCBIM_22027755mg</name>
</gene>
<evidence type="ECO:0000313" key="1">
    <source>
        <dbReference type="EMBL" id="KOF80527.1"/>
    </source>
</evidence>
<dbReference type="EMBL" id="KQ420358">
    <property type="protein sequence ID" value="KOF80526.1"/>
    <property type="molecule type" value="Genomic_DNA"/>
</dbReference>
<reference evidence="1" key="1">
    <citation type="submission" date="2015-07" db="EMBL/GenBank/DDBJ databases">
        <title>MeaNS - Measles Nucleotide Surveillance Program.</title>
        <authorList>
            <person name="Tran T."/>
            <person name="Druce J."/>
        </authorList>
    </citation>
    <scope>NUCLEOTIDE SEQUENCE</scope>
    <source>
        <strain evidence="1">UCB-OBI-ISO-001</strain>
        <tissue evidence="1">Gonad</tissue>
    </source>
</reference>
<dbReference type="AlphaFoldDB" id="A0A0L8GUE4"/>
<protein>
    <submittedName>
        <fullName evidence="1">Uncharacterized protein</fullName>
    </submittedName>
</protein>
<name>A0A0L8GUE4_OCTBM</name>
<proteinExistence type="predicted"/>
<sequence>MSVISKQLMYSALIDRKFINRTQQGKEENTLMLYHLNCSTMHIVTYSCRSSERESF</sequence>
<accession>A0A0L8GUE4</accession>
<organism evidence="1">
    <name type="scientific">Octopus bimaculoides</name>
    <name type="common">California two-spotted octopus</name>
    <dbReference type="NCBI Taxonomy" id="37653"/>
    <lineage>
        <taxon>Eukaryota</taxon>
        <taxon>Metazoa</taxon>
        <taxon>Spiralia</taxon>
        <taxon>Lophotrochozoa</taxon>
        <taxon>Mollusca</taxon>
        <taxon>Cephalopoda</taxon>
        <taxon>Coleoidea</taxon>
        <taxon>Octopodiformes</taxon>
        <taxon>Octopoda</taxon>
        <taxon>Incirrata</taxon>
        <taxon>Octopodidae</taxon>
        <taxon>Octopus</taxon>
    </lineage>
</organism>
<dbReference type="EMBL" id="KQ420358">
    <property type="protein sequence ID" value="KOF80527.1"/>
    <property type="molecule type" value="Genomic_DNA"/>
</dbReference>